<protein>
    <submittedName>
        <fullName evidence="1">4-hydroxybenzoyl-CoA thioesterase</fullName>
    </submittedName>
</protein>
<evidence type="ECO:0000313" key="1">
    <source>
        <dbReference type="EMBL" id="KMS52186.1"/>
    </source>
</evidence>
<dbReference type="Proteomes" id="UP000052232">
    <property type="component" value="Unassembled WGS sequence"/>
</dbReference>
<name>A0A0J7XJJ1_9SPHN</name>
<reference evidence="1 2" key="1">
    <citation type="journal article" date="2015" name="G3 (Bethesda)">
        <title>Insights into Ongoing Evolution of the Hexachlorocyclohexane Catabolic Pathway from Comparative Genomics of Ten Sphingomonadaceae Strains.</title>
        <authorList>
            <person name="Pearce S.L."/>
            <person name="Oakeshott J.G."/>
            <person name="Pandey G."/>
        </authorList>
    </citation>
    <scope>NUCLEOTIDE SEQUENCE [LARGE SCALE GENOMIC DNA]</scope>
    <source>
        <strain evidence="1 2">LL01</strain>
    </source>
</reference>
<dbReference type="AlphaFoldDB" id="A0A0J7XJJ1"/>
<accession>A0A0J7XJJ1</accession>
<dbReference type="CDD" id="cd00586">
    <property type="entry name" value="4HBT"/>
    <property type="match status" value="1"/>
</dbReference>
<gene>
    <name evidence="1" type="ORF">V473_22565</name>
</gene>
<organism evidence="1 2">
    <name type="scientific">Sphingobium cupriresistens LL01</name>
    <dbReference type="NCBI Taxonomy" id="1420583"/>
    <lineage>
        <taxon>Bacteria</taxon>
        <taxon>Pseudomonadati</taxon>
        <taxon>Pseudomonadota</taxon>
        <taxon>Alphaproteobacteria</taxon>
        <taxon>Sphingomonadales</taxon>
        <taxon>Sphingomonadaceae</taxon>
        <taxon>Sphingobium</taxon>
    </lineage>
</organism>
<comment type="caution">
    <text evidence="1">The sequence shown here is derived from an EMBL/GenBank/DDBJ whole genome shotgun (WGS) entry which is preliminary data.</text>
</comment>
<sequence length="139" mass="15459">MNAFFQRIVRIEWGHCDPAGIVHAPRYFDIFGESTMLLFEQAGLPKKRDMLATMAFAGFPMVDVSARFFVPTAYGDDVLVEADSPVFGNSSFTVTHRLSLNGRLCVDCVEKRVWTAPDASRPGGLRAERVPDSVRALFT</sequence>
<dbReference type="PATRIC" id="fig|1420583.3.peg.4326"/>
<evidence type="ECO:0000313" key="2">
    <source>
        <dbReference type="Proteomes" id="UP000052232"/>
    </source>
</evidence>
<proteinExistence type="predicted"/>
<dbReference type="EMBL" id="JACT01000007">
    <property type="protein sequence ID" value="KMS52186.1"/>
    <property type="molecule type" value="Genomic_DNA"/>
</dbReference>
<dbReference type="RefSeq" id="WP_066609184.1">
    <property type="nucleotide sequence ID" value="NZ_KQ130438.1"/>
</dbReference>
<keyword evidence="2" id="KW-1185">Reference proteome</keyword>
<dbReference type="STRING" id="1420583.V473_22565"/>
<dbReference type="InterPro" id="IPR029069">
    <property type="entry name" value="HotDog_dom_sf"/>
</dbReference>
<dbReference type="Gene3D" id="3.10.129.10">
    <property type="entry name" value="Hotdog Thioesterase"/>
    <property type="match status" value="1"/>
</dbReference>
<dbReference type="SUPFAM" id="SSF54637">
    <property type="entry name" value="Thioesterase/thiol ester dehydrase-isomerase"/>
    <property type="match status" value="1"/>
</dbReference>
<dbReference type="Pfam" id="PF13279">
    <property type="entry name" value="4HBT_2"/>
    <property type="match status" value="1"/>
</dbReference>